<dbReference type="InterPro" id="IPR055368">
    <property type="entry name" value="WH3_Lhr"/>
</dbReference>
<evidence type="ECO:0000256" key="4">
    <source>
        <dbReference type="ARBA" id="ARBA00022806"/>
    </source>
</evidence>
<dbReference type="PANTHER" id="PTHR47962:SF5">
    <property type="entry name" value="ATP-DEPENDENT HELICASE LHR-RELATED"/>
    <property type="match status" value="1"/>
</dbReference>
<name>A0ABU0YKF3_9PROT</name>
<dbReference type="SUPFAM" id="SSF52540">
    <property type="entry name" value="P-loop containing nucleoside triphosphate hydrolases"/>
    <property type="match status" value="1"/>
</dbReference>
<dbReference type="GO" id="GO:0004386">
    <property type="term" value="F:helicase activity"/>
    <property type="evidence" value="ECO:0007669"/>
    <property type="project" value="UniProtKB-KW"/>
</dbReference>
<dbReference type="Pfam" id="PF08494">
    <property type="entry name" value="DEAD_assoc"/>
    <property type="match status" value="1"/>
</dbReference>
<organism evidence="11 12">
    <name type="scientific">Dongia sedimenti</name>
    <dbReference type="NCBI Taxonomy" id="3064282"/>
    <lineage>
        <taxon>Bacteria</taxon>
        <taxon>Pseudomonadati</taxon>
        <taxon>Pseudomonadota</taxon>
        <taxon>Alphaproteobacteria</taxon>
        <taxon>Rhodospirillales</taxon>
        <taxon>Dongiaceae</taxon>
        <taxon>Dongia</taxon>
    </lineage>
</organism>
<evidence type="ECO:0000256" key="8">
    <source>
        <dbReference type="ARBA" id="ARBA00023235"/>
    </source>
</evidence>
<keyword evidence="7" id="KW-0234">DNA repair</keyword>
<keyword evidence="2" id="KW-0227">DNA damage</keyword>
<evidence type="ECO:0000256" key="5">
    <source>
        <dbReference type="ARBA" id="ARBA00022840"/>
    </source>
</evidence>
<reference evidence="12" key="1">
    <citation type="submission" date="2023-08" db="EMBL/GenBank/DDBJ databases">
        <title>Rhodospirillaceae gen. nov., a novel taxon isolated from the Yangtze River Yuezi River estuary sludge.</title>
        <authorList>
            <person name="Ruan L."/>
        </authorList>
    </citation>
    <scope>NUCLEOTIDE SEQUENCE [LARGE SCALE GENOMIC DNA]</scope>
    <source>
        <strain evidence="12">R-7</strain>
    </source>
</reference>
<evidence type="ECO:0000256" key="1">
    <source>
        <dbReference type="ARBA" id="ARBA00022741"/>
    </source>
</evidence>
<dbReference type="InterPro" id="IPR011545">
    <property type="entry name" value="DEAD/DEAH_box_helicase_dom"/>
</dbReference>
<keyword evidence="4 11" id="KW-0347">Helicase</keyword>
<keyword evidence="8" id="KW-0413">Isomerase</keyword>
<evidence type="ECO:0000313" key="12">
    <source>
        <dbReference type="Proteomes" id="UP001230156"/>
    </source>
</evidence>
<dbReference type="Pfam" id="PF19306">
    <property type="entry name" value="WHD_Lhr"/>
    <property type="match status" value="1"/>
</dbReference>
<dbReference type="InterPro" id="IPR001650">
    <property type="entry name" value="Helicase_C-like"/>
</dbReference>
<evidence type="ECO:0000256" key="6">
    <source>
        <dbReference type="ARBA" id="ARBA00023125"/>
    </source>
</evidence>
<dbReference type="InterPro" id="IPR013701">
    <property type="entry name" value="Lhr-like_DEAD/DEAH_assoc"/>
</dbReference>
<evidence type="ECO:0000256" key="2">
    <source>
        <dbReference type="ARBA" id="ARBA00022763"/>
    </source>
</evidence>
<dbReference type="SMART" id="SM00490">
    <property type="entry name" value="HELICc"/>
    <property type="match status" value="1"/>
</dbReference>
<keyword evidence="1" id="KW-0547">Nucleotide-binding</keyword>
<evidence type="ECO:0000259" key="9">
    <source>
        <dbReference type="PROSITE" id="PS51192"/>
    </source>
</evidence>
<dbReference type="InterPro" id="IPR052511">
    <property type="entry name" value="ATP-dep_Helicase"/>
</dbReference>
<protein>
    <submittedName>
        <fullName evidence="11">DEAD/DEAH box helicase</fullName>
        <ecNumber evidence="11">3.6.4.-</ecNumber>
    </submittedName>
</protein>
<dbReference type="InterPro" id="IPR014001">
    <property type="entry name" value="Helicase_ATP-bd"/>
</dbReference>
<evidence type="ECO:0000256" key="7">
    <source>
        <dbReference type="ARBA" id="ARBA00023204"/>
    </source>
</evidence>
<evidence type="ECO:0000313" key="11">
    <source>
        <dbReference type="EMBL" id="MDQ7248177.1"/>
    </source>
</evidence>
<proteinExistence type="predicted"/>
<dbReference type="CDD" id="cd18796">
    <property type="entry name" value="SF2_C_LHR"/>
    <property type="match status" value="1"/>
</dbReference>
<feature type="domain" description="Helicase ATP-binding" evidence="9">
    <location>
        <begin position="30"/>
        <end position="205"/>
    </location>
</feature>
<keyword evidence="3 11" id="KW-0378">Hydrolase</keyword>
<feature type="domain" description="Helicase C-terminal" evidence="10">
    <location>
        <begin position="265"/>
        <end position="417"/>
    </location>
</feature>
<dbReference type="PANTHER" id="PTHR47962">
    <property type="entry name" value="ATP-DEPENDENT HELICASE LHR-RELATED-RELATED"/>
    <property type="match status" value="1"/>
</dbReference>
<dbReference type="Pfam" id="PF00271">
    <property type="entry name" value="Helicase_C"/>
    <property type="match status" value="1"/>
</dbReference>
<dbReference type="Pfam" id="PF23235">
    <property type="entry name" value="WHD_3rd_Lhr"/>
    <property type="match status" value="1"/>
</dbReference>
<keyword evidence="6" id="KW-0238">DNA-binding</keyword>
<comment type="caution">
    <text evidence="11">The sequence shown here is derived from an EMBL/GenBank/DDBJ whole genome shotgun (WGS) entry which is preliminary data.</text>
</comment>
<dbReference type="SMART" id="SM00487">
    <property type="entry name" value="DEXDc"/>
    <property type="match status" value="1"/>
</dbReference>
<dbReference type="PROSITE" id="PS51192">
    <property type="entry name" value="HELICASE_ATP_BIND_1"/>
    <property type="match status" value="1"/>
</dbReference>
<dbReference type="InterPro" id="IPR027417">
    <property type="entry name" value="P-loop_NTPase"/>
</dbReference>
<dbReference type="RefSeq" id="WP_379955624.1">
    <property type="nucleotide sequence ID" value="NZ_JAUYVI010000003.1"/>
</dbReference>
<dbReference type="Proteomes" id="UP001230156">
    <property type="component" value="Unassembled WGS sequence"/>
</dbReference>
<gene>
    <name evidence="11" type="ORF">Q8A70_10900</name>
</gene>
<dbReference type="EMBL" id="JAUYVI010000003">
    <property type="protein sequence ID" value="MDQ7248177.1"/>
    <property type="molecule type" value="Genomic_DNA"/>
</dbReference>
<dbReference type="PROSITE" id="PS51194">
    <property type="entry name" value="HELICASE_CTER"/>
    <property type="match status" value="1"/>
</dbReference>
<dbReference type="Pfam" id="PF00270">
    <property type="entry name" value="DEAD"/>
    <property type="match status" value="1"/>
</dbReference>
<keyword evidence="5" id="KW-0067">ATP-binding</keyword>
<sequence>MLPSDLFHPAVADWFFRHFPDATPAQARAWPAIKAGEHTLIAAPTGSGKTLAAFLAAIDGLVRQGLEGTLTDQTQIVYVSPLKALSNDIQKNLEAPIAGIRAALKERGLPDVEIRTWVRTGDTPSAERAKMAKRPPHIVVTTPESLYILLGSESGRKMLGTTRWVIVDEIHAMAANKRGAHLSLSLERLAALCGDNLLRIGLSATQKPIDAVMNLLSGTGGAGGAPRVRIVDTGHQRHRELVIEVPGQPLEAVMSAEAWLTVYDQLQLLIEAHRTTLVFVNTRRMAERVARALSDRLGETAVTAHHGSMAKEHRLAAEQRLKFGQLRALVATASLELGIDIGDVDLVCQLGSPRSIASFLQRVGRSGHAVGATPKGHLFPLSRDELVECSALLDAVRRGELDRLTIPSKPMDVLAQQIVAETAAQDWTEDELFERYVRAFPYRDLTRVEFTEVLKMLAEGFTTRRGRRGALIHWDTINHVIRGRRGARLTALTSGGTIPDNADYQVVLEPENHVIGTVNEDFAVESLAGDVFQLGNASYRIIRVERGQVRVEDAHGQPPTIPFWLGEAPGRSDELSDSVSRLRKEIGQRLEAKPDSVLPWLIEEVGIAEAVAEQEVEYLAAGKAALGAMPSKDTIVLERFFDEAGGQQLVIHTPYGSRINRAWGLALRKRFCRKFNFELQAAATEDNIVLSLTSAHSFDLAEVARYLHSSSVRQILIQALLDAPMFNARWRWVAGVSLALPRFQGGKKVPPQFMRMQAEDLVAAVFPDQIACAENLAGEREIPDHPLTNQAIYDCLHEAMDIDGLEALLKRIEAGEIRIVAVDLTQPSPLALEVLSARPYAYLDDAPLEERRTQAVMARRWLDADSAADLGRLDGEAITRVKEEAWPEPGNAEELHDALLWLGCLNDEEATAKPEWQGWLNALAADKRVTRLDTGTARLWIAAERLDQFKLVWSNAQVQPQVAGQEQPAQTREEALVEIIRGRLEGLGPVTATTLAMPLGLEAADVDGALIALEIEGFVMRGRFAAGGNAEEWCDRRLLSRIHHYTLRRLRAEIEPVAAKDFLRFLFQWHRVTEESRLEGPDAMTVAVGTLEGFEAPAGAWETEILPARIKGYEPSWFDELCLSGRLSWARLTPAAGGKDKDRVASPVRTTPIAVMERRSAPLWMALAGQSKSTLEPSQRAETVLDVLKAHGASFFDEVVAETGLLRPQVEDALGELVNLGLVNSDSFGGLRALLVPADKRKPLGGGYRRGRVLPFDMENGGRWALMRRATQTADPKLRDAAVEHMARTLLRRYGVVFWRLLGREAPFLPPWRDLLKIYRRMEARGEIRGGRFVAGFSGEQYALPEAVGALREMRRKPPSGEWVSISGADPLNLVGILTPGAKLSALTGNRILFKDGIPMALLAGGKIEYTASIEPAEQWEAKKKLLRSAASRHFADLG</sequence>
<dbReference type="EC" id="3.6.4.-" evidence="11"/>
<evidence type="ECO:0000259" key="10">
    <source>
        <dbReference type="PROSITE" id="PS51194"/>
    </source>
</evidence>
<keyword evidence="12" id="KW-1185">Reference proteome</keyword>
<dbReference type="Gene3D" id="3.40.50.300">
    <property type="entry name" value="P-loop containing nucleotide triphosphate hydrolases"/>
    <property type="match status" value="2"/>
</dbReference>
<evidence type="ECO:0000256" key="3">
    <source>
        <dbReference type="ARBA" id="ARBA00022801"/>
    </source>
</evidence>
<dbReference type="CDD" id="cd17922">
    <property type="entry name" value="DEXHc_LHR-like"/>
    <property type="match status" value="1"/>
</dbReference>
<dbReference type="Pfam" id="PF23234">
    <property type="entry name" value="WHD_4th_Lhr"/>
    <property type="match status" value="1"/>
</dbReference>
<dbReference type="InterPro" id="IPR055367">
    <property type="entry name" value="WH4_Lhr"/>
</dbReference>
<accession>A0ABU0YKF3</accession>
<dbReference type="InterPro" id="IPR045628">
    <property type="entry name" value="Lhr_WH_dom"/>
</dbReference>
<dbReference type="GO" id="GO:0016787">
    <property type="term" value="F:hydrolase activity"/>
    <property type="evidence" value="ECO:0007669"/>
    <property type="project" value="UniProtKB-KW"/>
</dbReference>